<keyword evidence="10" id="KW-0694">RNA-binding</keyword>
<evidence type="ECO:0000313" key="15">
    <source>
        <dbReference type="Proteomes" id="UP001556367"/>
    </source>
</evidence>
<keyword evidence="7 10" id="KW-0496">Mitochondrion</keyword>
<evidence type="ECO:0000256" key="11">
    <source>
        <dbReference type="SAM" id="Coils"/>
    </source>
</evidence>
<feature type="compositionally biased region" description="Low complexity" evidence="12">
    <location>
        <begin position="580"/>
        <end position="598"/>
    </location>
</feature>
<keyword evidence="10" id="KW-0507">mRNA processing</keyword>
<dbReference type="SMART" id="SM00382">
    <property type="entry name" value="AAA"/>
    <property type="match status" value="1"/>
</dbReference>
<dbReference type="PANTHER" id="PTHR32198:SF2">
    <property type="entry name" value="MITOCHONDRIAL ESCAPE PROTEIN 2"/>
    <property type="match status" value="1"/>
</dbReference>
<evidence type="ECO:0000313" key="14">
    <source>
        <dbReference type="EMBL" id="KAL0956735.1"/>
    </source>
</evidence>
<gene>
    <name evidence="14" type="ORF">HGRIS_002855</name>
</gene>
<dbReference type="InterPro" id="IPR003593">
    <property type="entry name" value="AAA+_ATPase"/>
</dbReference>
<evidence type="ECO:0000256" key="12">
    <source>
        <dbReference type="SAM" id="MobiDB-lite"/>
    </source>
</evidence>
<feature type="coiled-coil region" evidence="11">
    <location>
        <begin position="905"/>
        <end position="932"/>
    </location>
</feature>
<dbReference type="InterPro" id="IPR027417">
    <property type="entry name" value="P-loop_NTPase"/>
</dbReference>
<evidence type="ECO:0000256" key="1">
    <source>
        <dbReference type="ARBA" id="ARBA00004434"/>
    </source>
</evidence>
<proteinExistence type="inferred from homology"/>
<dbReference type="PANTHER" id="PTHR32198">
    <property type="entry name" value="MITOCHONDRIAL ESCAPE PROTEIN 2"/>
    <property type="match status" value="1"/>
</dbReference>
<keyword evidence="11" id="KW-0175">Coiled coil</keyword>
<sequence>MLTAARQVVKSRGVLVRAVQRRHTHTKQGWLYVDSVFPIKLGAWDIRSYIGLIRQDALLATLKSRLSNVQAHGFKIISVEPHEKDGGVFVQFEYNPYSSEAALSSSEDPEEPPPEAKEANSSRVLQELEQLLRDEADKDGGMPTWVGLGRGTIWLVKGSPWREDMNRYPFPALRVSFDGPDMPEQALYELLRPYGRIHDLVMPTPAPAGTLRSSTINFTQLRSATIAKNVIHGLDISLSPAGESASGKVTRLRTAYQKPIRAHAVIDWMGSHPKIVVPVIVFLLGSLTYTIFDPIRSLMVQGTISDWFDYREYQLYKWIRSNALDKLPASFNSQASPSTESSSSPGAVVGTDSSEAEAAQRSKTDASDSNKEDKGVWKERREAEKAVRAYLNDMPSTVAFLHGPQGSGKTRMLEAALKETNRKVLYIDCRELQQAGNNAQLVDGLAKQTGYWPVFSFFDSMSNLIDLASVGLIGQKAGLSTSLPDQLNQVLGVVTKALQSVSKAHLHAADVELQREALRAQQREEAAIMHARIRKGTWHDGRIDCIAGNGVMSELGVGDERLGILDEEAETVPNPDVDAKSASSSDETSASSGSEHKQATAVDAVALAALPIVVIRNFAATNKADGASRREDLLTVLSQWAAGLTENRTAHVIVVSDNRENAKRLAKAIPSKPLNSVALSDADAASALSFVKQKLKEADISLQWTRKEIEHVDRLGGRASDLESLIHKVRNGQSAEEAVEDIIYRGVGELRKSAFGDDVEDAKGLAWTREQAWIVLKQLSKQSELSYHEILIDFPFKGDEAPLKNMEHAELIAIGTINGRPSTIRPGKPVYKFVFDRLVQDSVFQATQEIGYNEKLISSAESTIKACEQELITLESIRGAERQSEGWLEWSFGWILGSRASDTRARYLFDKMAAAEKKIESLERKNDDWKKALKLRKT</sequence>
<evidence type="ECO:0000259" key="13">
    <source>
        <dbReference type="SMART" id="SM00382"/>
    </source>
</evidence>
<evidence type="ECO:0000256" key="5">
    <source>
        <dbReference type="ARBA" id="ARBA00022792"/>
    </source>
</evidence>
<evidence type="ECO:0000256" key="4">
    <source>
        <dbReference type="ARBA" id="ARBA00022692"/>
    </source>
</evidence>
<evidence type="ECO:0000256" key="9">
    <source>
        <dbReference type="ARBA" id="ARBA00025276"/>
    </source>
</evidence>
<comment type="function">
    <text evidence="9 10">Plays a role in maintaining the mitochondrial genome and in controlling the mtDNA escape. Involved in the regulation of mtDNA nucleotide structure and number. May have a dispensable role in early maturation of pre-rRNA.</text>
</comment>
<evidence type="ECO:0000256" key="3">
    <source>
        <dbReference type="ARBA" id="ARBA00020222"/>
    </source>
</evidence>
<feature type="compositionally biased region" description="Basic and acidic residues" evidence="12">
    <location>
        <begin position="358"/>
        <end position="378"/>
    </location>
</feature>
<feature type="compositionally biased region" description="Low complexity" evidence="12">
    <location>
        <begin position="333"/>
        <end position="344"/>
    </location>
</feature>
<protein>
    <recommendedName>
        <fullName evidence="3 10">Mitochondrial escape protein 2</fullName>
    </recommendedName>
</protein>
<name>A0ABR3JLP9_9AGAR</name>
<evidence type="ECO:0000256" key="7">
    <source>
        <dbReference type="ARBA" id="ARBA00023128"/>
    </source>
</evidence>
<organism evidence="14 15">
    <name type="scientific">Hohenbuehelia grisea</name>
    <dbReference type="NCBI Taxonomy" id="104357"/>
    <lineage>
        <taxon>Eukaryota</taxon>
        <taxon>Fungi</taxon>
        <taxon>Dikarya</taxon>
        <taxon>Basidiomycota</taxon>
        <taxon>Agaricomycotina</taxon>
        <taxon>Agaricomycetes</taxon>
        <taxon>Agaricomycetidae</taxon>
        <taxon>Agaricales</taxon>
        <taxon>Pleurotineae</taxon>
        <taxon>Pleurotaceae</taxon>
        <taxon>Hohenbuehelia</taxon>
    </lineage>
</organism>
<evidence type="ECO:0000256" key="6">
    <source>
        <dbReference type="ARBA" id="ARBA00022989"/>
    </source>
</evidence>
<evidence type="ECO:0000256" key="2">
    <source>
        <dbReference type="ARBA" id="ARBA00010320"/>
    </source>
</evidence>
<reference evidence="15" key="1">
    <citation type="submission" date="2024-06" db="EMBL/GenBank/DDBJ databases">
        <title>Multi-omics analyses provide insights into the biosynthesis of the anticancer antibiotic pleurotin in Hohenbuehelia grisea.</title>
        <authorList>
            <person name="Weaver J.A."/>
            <person name="Alberti F."/>
        </authorList>
    </citation>
    <scope>NUCLEOTIDE SEQUENCE [LARGE SCALE GENOMIC DNA]</scope>
    <source>
        <strain evidence="15">T-177</strain>
    </source>
</reference>
<evidence type="ECO:0000256" key="10">
    <source>
        <dbReference type="RuleBase" id="RU367108"/>
    </source>
</evidence>
<accession>A0ABR3JLP9</accession>
<dbReference type="EMBL" id="JASNQZ010000006">
    <property type="protein sequence ID" value="KAL0956735.1"/>
    <property type="molecule type" value="Genomic_DNA"/>
</dbReference>
<comment type="similarity">
    <text evidence="2 10">Belongs to the YME2 family.</text>
</comment>
<keyword evidence="15" id="KW-1185">Reference proteome</keyword>
<keyword evidence="6" id="KW-1133">Transmembrane helix</keyword>
<keyword evidence="8" id="KW-0472">Membrane</keyword>
<comment type="subcellular location">
    <subcellularLocation>
        <location evidence="1 10">Mitochondrion inner membrane</location>
        <topology evidence="1 10">Single-pass membrane protein</topology>
    </subcellularLocation>
</comment>
<comment type="caution">
    <text evidence="14">The sequence shown here is derived from an EMBL/GenBank/DDBJ whole genome shotgun (WGS) entry which is preliminary data.</text>
</comment>
<keyword evidence="4" id="KW-0812">Transmembrane</keyword>
<dbReference type="Gene3D" id="3.40.50.300">
    <property type="entry name" value="P-loop containing nucleotide triphosphate hydrolases"/>
    <property type="match status" value="1"/>
</dbReference>
<dbReference type="SUPFAM" id="SSF52540">
    <property type="entry name" value="P-loop containing nucleoside triphosphate hydrolases"/>
    <property type="match status" value="1"/>
</dbReference>
<dbReference type="InterPro" id="IPR039627">
    <property type="entry name" value="Yme2_C"/>
</dbReference>
<feature type="region of interest" description="Disordered" evidence="12">
    <location>
        <begin position="101"/>
        <end position="122"/>
    </location>
</feature>
<feature type="region of interest" description="Disordered" evidence="12">
    <location>
        <begin position="568"/>
        <end position="598"/>
    </location>
</feature>
<dbReference type="Proteomes" id="UP001556367">
    <property type="component" value="Unassembled WGS sequence"/>
</dbReference>
<keyword evidence="5 10" id="KW-0999">Mitochondrion inner membrane</keyword>
<feature type="domain" description="AAA+ ATPase" evidence="13">
    <location>
        <begin position="395"/>
        <end position="534"/>
    </location>
</feature>
<dbReference type="InterPro" id="IPR018850">
    <property type="entry name" value="Mt_escape_2_C"/>
</dbReference>
<evidence type="ECO:0000256" key="8">
    <source>
        <dbReference type="ARBA" id="ARBA00023136"/>
    </source>
</evidence>
<feature type="region of interest" description="Disordered" evidence="12">
    <location>
        <begin position="331"/>
        <end position="378"/>
    </location>
</feature>
<dbReference type="Pfam" id="PF10443">
    <property type="entry name" value="RNA12"/>
    <property type="match status" value="1"/>
</dbReference>